<evidence type="ECO:0000313" key="3">
    <source>
        <dbReference type="Proteomes" id="UP000065734"/>
    </source>
</evidence>
<dbReference type="STRING" id="1079.BVIR_1499"/>
<protein>
    <recommendedName>
        <fullName evidence="4">GGDEF domain-containing protein</fullName>
    </recommendedName>
</protein>
<dbReference type="AlphaFoldDB" id="A0A0H5BJY6"/>
<organism evidence="2 3">
    <name type="scientific">Blastochloris viridis</name>
    <name type="common">Rhodopseudomonas viridis</name>
    <dbReference type="NCBI Taxonomy" id="1079"/>
    <lineage>
        <taxon>Bacteria</taxon>
        <taxon>Pseudomonadati</taxon>
        <taxon>Pseudomonadota</taxon>
        <taxon>Alphaproteobacteria</taxon>
        <taxon>Hyphomicrobiales</taxon>
        <taxon>Blastochloridaceae</taxon>
        <taxon>Blastochloris</taxon>
    </lineage>
</organism>
<dbReference type="EMBL" id="LN907867">
    <property type="protein sequence ID" value="CUU41944.1"/>
    <property type="molecule type" value="Genomic_DNA"/>
</dbReference>
<reference evidence="3" key="3">
    <citation type="journal article" date="2016" name="Genome Announc.">
        <title>Revised genome sequence of the purple photosynthetic bacterium Blastochloris viridis.</title>
        <authorList>
            <person name="Liu L.N."/>
            <person name="Faulkner M."/>
            <person name="Liu X."/>
            <person name="Huang F."/>
            <person name="Darby A.C."/>
            <person name="Hall N."/>
        </authorList>
    </citation>
    <scope>NUCLEOTIDE SEQUENCE [LARGE SCALE GENOMIC DNA]</scope>
    <source>
        <strain evidence="3">ATCC 19567 / DSM 133 / F</strain>
    </source>
</reference>
<evidence type="ECO:0000313" key="1">
    <source>
        <dbReference type="EMBL" id="BAS00847.1"/>
    </source>
</evidence>
<accession>A0A0H5BJY6</accession>
<dbReference type="Proteomes" id="UP000065734">
    <property type="component" value="Chromosome I"/>
</dbReference>
<reference evidence="2" key="2">
    <citation type="submission" date="2015-11" db="EMBL/GenBank/DDBJ databases">
        <authorList>
            <person name="Zhang Y."/>
            <person name="Guo Z."/>
        </authorList>
    </citation>
    <scope>NUCLEOTIDE SEQUENCE</scope>
    <source>
        <strain evidence="2">1</strain>
    </source>
</reference>
<dbReference type="RefSeq" id="WP_055037093.1">
    <property type="nucleotide sequence ID" value="NZ_AP014854.2"/>
</dbReference>
<name>A0A0H5BJY6_BLAVI</name>
<dbReference type="EMBL" id="AP014854">
    <property type="protein sequence ID" value="BAS00847.1"/>
    <property type="molecule type" value="Genomic_DNA"/>
</dbReference>
<proteinExistence type="predicted"/>
<sequence>MQLDGPVVLVTREISAPIVGHMVAMIESEVVPVGHAEAPAVVRSIAPAAVLVVDSGEDEDAADALTAAILTADHFVPLIRRWSPNDSDRIATLWLDAEADAGALYAALQQASRTRTLLLETLRRRVVATAAALGAPALPDPWAPARDTAVLVIDNGAVLPVVAPICAARGISLVGAPSTSLAGTYLELRHFDAVVIGPAIDTVSAETFLSWLRDDPRRRDLPAFWLGADPAFRLRIDLPSEILAPHDPRLGGALYAAARLHALEHQLSGLIQDMHAAGLADPDTGLLWPDAFRAGVIQSMAWAESNGRDVVALRLAAEQGQPLPAVVPRMVARLMRRSDLVTQYDDSVVLVVLVGSDRDTAARISARLSGILTHTALVATGRAGPALSVRCVTAKPGESAEAFLARLGGASAAPAKLAEAG</sequence>
<keyword evidence="3" id="KW-1185">Reference proteome</keyword>
<gene>
    <name evidence="1" type="ORF">BV133_3253</name>
    <name evidence="2" type="ORF">BVIRIDIS_09440</name>
</gene>
<dbReference type="OrthoDB" id="7955024at2"/>
<reference evidence="1" key="1">
    <citation type="journal article" date="2015" name="Genome Announc.">
        <title>Complete Genome Sequence of the Bacteriochlorophyll b-Producing Photosynthetic Bacterium Blastochloris viridis.</title>
        <authorList>
            <person name="Tsukatani Y."/>
            <person name="Hirose Y."/>
            <person name="Harada J."/>
            <person name="Misawa N."/>
            <person name="Mori K."/>
            <person name="Inoue K."/>
            <person name="Tamiaki H."/>
        </authorList>
    </citation>
    <scope>NUCLEOTIDE SEQUENCE [LARGE SCALE GENOMIC DNA]</scope>
    <source>
        <strain evidence="1">DSM 133</strain>
    </source>
</reference>
<evidence type="ECO:0008006" key="4">
    <source>
        <dbReference type="Google" id="ProtNLM"/>
    </source>
</evidence>
<evidence type="ECO:0000313" key="2">
    <source>
        <dbReference type="EMBL" id="CUU41944.1"/>
    </source>
</evidence>
<dbReference type="KEGG" id="bvr:BVIR_1499"/>